<reference evidence="1 2" key="1">
    <citation type="submission" date="2018-06" db="EMBL/GenBank/DDBJ databases">
        <title>Genomic Encyclopedia of Type Strains, Phase IV (KMG-IV): sequencing the most valuable type-strain genomes for metagenomic binning, comparative biology and taxonomic classification.</title>
        <authorList>
            <person name="Goeker M."/>
        </authorList>
    </citation>
    <scope>NUCLEOTIDE SEQUENCE [LARGE SCALE GENOMIC DNA]</scope>
    <source>
        <strain evidence="1 2">DSM 45521</strain>
    </source>
</reference>
<dbReference type="GO" id="GO:0003824">
    <property type="term" value="F:catalytic activity"/>
    <property type="evidence" value="ECO:0007669"/>
    <property type="project" value="InterPro"/>
</dbReference>
<comment type="caution">
    <text evidence="1">The sequence shown here is derived from an EMBL/GenBank/DDBJ whole genome shotgun (WGS) entry which is preliminary data.</text>
</comment>
<proteinExistence type="predicted"/>
<gene>
    <name evidence="1" type="ORF">DFR67_10496</name>
</gene>
<accession>A0A318RMH0</accession>
<evidence type="ECO:0008006" key="3">
    <source>
        <dbReference type="Google" id="ProtNLM"/>
    </source>
</evidence>
<dbReference type="RefSeq" id="WP_110468946.1">
    <property type="nucleotide sequence ID" value="NZ_QJSP01000004.1"/>
</dbReference>
<dbReference type="Gene3D" id="1.10.340.30">
    <property type="entry name" value="Hypothetical protein, domain 2"/>
    <property type="match status" value="1"/>
</dbReference>
<dbReference type="OrthoDB" id="3078554at2"/>
<name>A0A318RMH0_WILLI</name>
<dbReference type="Proteomes" id="UP000247591">
    <property type="component" value="Unassembled WGS sequence"/>
</dbReference>
<dbReference type="EMBL" id="QJSP01000004">
    <property type="protein sequence ID" value="PYE18517.1"/>
    <property type="molecule type" value="Genomic_DNA"/>
</dbReference>
<protein>
    <recommendedName>
        <fullName evidence="3">Endonuclease III</fullName>
    </recommendedName>
</protein>
<dbReference type="SUPFAM" id="SSF48150">
    <property type="entry name" value="DNA-glycosylase"/>
    <property type="match status" value="1"/>
</dbReference>
<evidence type="ECO:0000313" key="2">
    <source>
        <dbReference type="Proteomes" id="UP000247591"/>
    </source>
</evidence>
<dbReference type="GO" id="GO:0006281">
    <property type="term" value="P:DNA repair"/>
    <property type="evidence" value="ECO:0007669"/>
    <property type="project" value="InterPro"/>
</dbReference>
<dbReference type="AlphaFoldDB" id="A0A318RMH0"/>
<evidence type="ECO:0000313" key="1">
    <source>
        <dbReference type="EMBL" id="PYE18517.1"/>
    </source>
</evidence>
<dbReference type="InterPro" id="IPR011257">
    <property type="entry name" value="DNA_glycosylase"/>
</dbReference>
<keyword evidence="2" id="KW-1185">Reference proteome</keyword>
<sequence>MSTEKHRSVVAELDKRAGRTYADEAGITLRDTPVPLFELLVLSMLLSARISAEIAVGTARELFDAGLRNPKAVLDADRSTIIAALGRGHYARYDESTATRLNEGSQLLIDTYNGDLRNLASEADGDTHKAHRLLQEFKGIGPVGADIFLREVQDVWPWVAPFYDSKSIDSAKDLGLPENPLQLADLAPGSNATFAASLIRASLDNELVNLGLTRGDSST</sequence>
<organism evidence="1 2">
    <name type="scientific">Williamsia limnetica</name>
    <dbReference type="NCBI Taxonomy" id="882452"/>
    <lineage>
        <taxon>Bacteria</taxon>
        <taxon>Bacillati</taxon>
        <taxon>Actinomycetota</taxon>
        <taxon>Actinomycetes</taxon>
        <taxon>Mycobacteriales</taxon>
        <taxon>Nocardiaceae</taxon>
        <taxon>Williamsia</taxon>
    </lineage>
</organism>